<dbReference type="PANTHER" id="PTHR43798">
    <property type="entry name" value="MONOACYLGLYCEROL LIPASE"/>
    <property type="match status" value="1"/>
</dbReference>
<gene>
    <name evidence="3" type="ORF">GCM10023191_024730</name>
</gene>
<organism evidence="3 4">
    <name type="scientific">Actinoallomurus oryzae</name>
    <dbReference type="NCBI Taxonomy" id="502180"/>
    <lineage>
        <taxon>Bacteria</taxon>
        <taxon>Bacillati</taxon>
        <taxon>Actinomycetota</taxon>
        <taxon>Actinomycetes</taxon>
        <taxon>Streptosporangiales</taxon>
        <taxon>Thermomonosporaceae</taxon>
        <taxon>Actinoallomurus</taxon>
    </lineage>
</organism>
<dbReference type="RefSeq" id="WP_345461852.1">
    <property type="nucleotide sequence ID" value="NZ_BAABHF010000016.1"/>
</dbReference>
<feature type="chain" id="PRO_5046889857" evidence="1">
    <location>
        <begin position="32"/>
        <end position="314"/>
    </location>
</feature>
<keyword evidence="1" id="KW-0732">Signal</keyword>
<evidence type="ECO:0000313" key="4">
    <source>
        <dbReference type="Proteomes" id="UP001500503"/>
    </source>
</evidence>
<evidence type="ECO:0000259" key="2">
    <source>
        <dbReference type="Pfam" id="PF12697"/>
    </source>
</evidence>
<proteinExistence type="predicted"/>
<keyword evidence="3" id="KW-0378">Hydrolase</keyword>
<protein>
    <submittedName>
        <fullName evidence="3">Alpha/beta hydrolase</fullName>
    </submittedName>
</protein>
<dbReference type="Pfam" id="PF12697">
    <property type="entry name" value="Abhydrolase_6"/>
    <property type="match status" value="1"/>
</dbReference>
<reference evidence="4" key="1">
    <citation type="journal article" date="2019" name="Int. J. Syst. Evol. Microbiol.">
        <title>The Global Catalogue of Microorganisms (GCM) 10K type strain sequencing project: providing services to taxonomists for standard genome sequencing and annotation.</title>
        <authorList>
            <consortium name="The Broad Institute Genomics Platform"/>
            <consortium name="The Broad Institute Genome Sequencing Center for Infectious Disease"/>
            <person name="Wu L."/>
            <person name="Ma J."/>
        </authorList>
    </citation>
    <scope>NUCLEOTIDE SEQUENCE [LARGE SCALE GENOMIC DNA]</scope>
    <source>
        <strain evidence="4">JCM 17933</strain>
    </source>
</reference>
<evidence type="ECO:0000313" key="3">
    <source>
        <dbReference type="EMBL" id="GAA4491220.1"/>
    </source>
</evidence>
<feature type="signal peptide" evidence="1">
    <location>
        <begin position="1"/>
        <end position="31"/>
    </location>
</feature>
<accession>A0ABP8PPZ8</accession>
<dbReference type="SUPFAM" id="SSF53474">
    <property type="entry name" value="alpha/beta-Hydrolases"/>
    <property type="match status" value="1"/>
</dbReference>
<sequence>MSRTPLKRRRHAYRVLSALALLPLAAGAVTACKSNDSSSQQAAASPSATSSASPGVGQSVGSKLYMLPHDGHRLAFYVTRGSGRTIVLDSGGGEDASYWKDLVPKLHAATGATVITYDRAGMGKSDVVPGAWKAESAAGDLESGLEQLGVTRDVTLVSHSEAGEVASYFAEENPRVLSGAVLVDADLPQFFTDEEITRVVAASRSQVEAAKKDPDKPANRQLISTAENYLPAHRAYHKVGWPDSVPVTVIVSEKTPFDGSPVDAQRWRDAAASFVNAGPDRTLVTAKGSSHDVPKDRPALVLKEVEDMVAAAPR</sequence>
<dbReference type="InterPro" id="IPR029058">
    <property type="entry name" value="AB_hydrolase_fold"/>
</dbReference>
<dbReference type="PROSITE" id="PS51257">
    <property type="entry name" value="PROKAR_LIPOPROTEIN"/>
    <property type="match status" value="1"/>
</dbReference>
<dbReference type="InterPro" id="IPR000073">
    <property type="entry name" value="AB_hydrolase_1"/>
</dbReference>
<dbReference type="InterPro" id="IPR050266">
    <property type="entry name" value="AB_hydrolase_sf"/>
</dbReference>
<comment type="caution">
    <text evidence="3">The sequence shown here is derived from an EMBL/GenBank/DDBJ whole genome shotgun (WGS) entry which is preliminary data.</text>
</comment>
<dbReference type="GO" id="GO:0016787">
    <property type="term" value="F:hydrolase activity"/>
    <property type="evidence" value="ECO:0007669"/>
    <property type="project" value="UniProtKB-KW"/>
</dbReference>
<dbReference type="EMBL" id="BAABHF010000016">
    <property type="protein sequence ID" value="GAA4491220.1"/>
    <property type="molecule type" value="Genomic_DNA"/>
</dbReference>
<dbReference type="PANTHER" id="PTHR43798:SF33">
    <property type="entry name" value="HYDROLASE, PUTATIVE (AFU_ORTHOLOGUE AFUA_2G14860)-RELATED"/>
    <property type="match status" value="1"/>
</dbReference>
<dbReference type="Proteomes" id="UP001500503">
    <property type="component" value="Unassembled WGS sequence"/>
</dbReference>
<evidence type="ECO:0000256" key="1">
    <source>
        <dbReference type="SAM" id="SignalP"/>
    </source>
</evidence>
<dbReference type="Gene3D" id="3.40.50.1820">
    <property type="entry name" value="alpha/beta hydrolase"/>
    <property type="match status" value="1"/>
</dbReference>
<name>A0ABP8PPZ8_9ACTN</name>
<feature type="domain" description="AB hydrolase-1" evidence="2">
    <location>
        <begin position="86"/>
        <end position="302"/>
    </location>
</feature>
<keyword evidence="4" id="KW-1185">Reference proteome</keyword>